<dbReference type="InParanoid" id="U5FMR2"/>
<dbReference type="Proteomes" id="UP000006729">
    <property type="component" value="Chromosome 16"/>
</dbReference>
<gene>
    <name evidence="1" type="ORF">POPTR_016G038800</name>
</gene>
<proteinExistence type="predicted"/>
<sequence>MEINRDFFNLALALCYTNYKSTHTSANSNFPRLLLYKIQESRYRELFIQTWPYGRRNQLIAQASYLGNAIVYKQYSSCNIDITE</sequence>
<protein>
    <submittedName>
        <fullName evidence="1">Uncharacterized protein</fullName>
    </submittedName>
</protein>
<evidence type="ECO:0000313" key="2">
    <source>
        <dbReference type="Proteomes" id="UP000006729"/>
    </source>
</evidence>
<dbReference type="HOGENOM" id="CLU_2531689_0_0_1"/>
<dbReference type="EMBL" id="CM009305">
    <property type="protein sequence ID" value="PNS97744.1"/>
    <property type="molecule type" value="Genomic_DNA"/>
</dbReference>
<name>U5FMR2_POPTR</name>
<accession>U5FMR2</accession>
<dbReference type="AlphaFoldDB" id="U5FMR2"/>
<reference evidence="1 2" key="1">
    <citation type="journal article" date="2006" name="Science">
        <title>The genome of black cottonwood, Populus trichocarpa (Torr. &amp; Gray).</title>
        <authorList>
            <person name="Tuskan G.A."/>
            <person name="Difazio S."/>
            <person name="Jansson S."/>
            <person name="Bohlmann J."/>
            <person name="Grigoriev I."/>
            <person name="Hellsten U."/>
            <person name="Putnam N."/>
            <person name="Ralph S."/>
            <person name="Rombauts S."/>
            <person name="Salamov A."/>
            <person name="Schein J."/>
            <person name="Sterck L."/>
            <person name="Aerts A."/>
            <person name="Bhalerao R.R."/>
            <person name="Bhalerao R.P."/>
            <person name="Blaudez D."/>
            <person name="Boerjan W."/>
            <person name="Brun A."/>
            <person name="Brunner A."/>
            <person name="Busov V."/>
            <person name="Campbell M."/>
            <person name="Carlson J."/>
            <person name="Chalot M."/>
            <person name="Chapman J."/>
            <person name="Chen G.L."/>
            <person name="Cooper D."/>
            <person name="Coutinho P.M."/>
            <person name="Couturier J."/>
            <person name="Covert S."/>
            <person name="Cronk Q."/>
            <person name="Cunningham R."/>
            <person name="Davis J."/>
            <person name="Degroeve S."/>
            <person name="Dejardin A."/>
            <person name="Depamphilis C."/>
            <person name="Detter J."/>
            <person name="Dirks B."/>
            <person name="Dubchak I."/>
            <person name="Duplessis S."/>
            <person name="Ehlting J."/>
            <person name="Ellis B."/>
            <person name="Gendler K."/>
            <person name="Goodstein D."/>
            <person name="Gribskov M."/>
            <person name="Grimwood J."/>
            <person name="Groover A."/>
            <person name="Gunter L."/>
            <person name="Hamberger B."/>
            <person name="Heinze B."/>
            <person name="Helariutta Y."/>
            <person name="Henrissat B."/>
            <person name="Holligan D."/>
            <person name="Holt R."/>
            <person name="Huang W."/>
            <person name="Islam-Faridi N."/>
            <person name="Jones S."/>
            <person name="Jones-Rhoades M."/>
            <person name="Jorgensen R."/>
            <person name="Joshi C."/>
            <person name="Kangasjarvi J."/>
            <person name="Karlsson J."/>
            <person name="Kelleher C."/>
            <person name="Kirkpatrick R."/>
            <person name="Kirst M."/>
            <person name="Kohler A."/>
            <person name="Kalluri U."/>
            <person name="Larimer F."/>
            <person name="Leebens-Mack J."/>
            <person name="Leple J.C."/>
            <person name="Locascio P."/>
            <person name="Lou Y."/>
            <person name="Lucas S."/>
            <person name="Martin F."/>
            <person name="Montanini B."/>
            <person name="Napoli C."/>
            <person name="Nelson D.R."/>
            <person name="Nelson C."/>
            <person name="Nieminen K."/>
            <person name="Nilsson O."/>
            <person name="Pereda V."/>
            <person name="Peter G."/>
            <person name="Philippe R."/>
            <person name="Pilate G."/>
            <person name="Poliakov A."/>
            <person name="Razumovskaya J."/>
            <person name="Richardson P."/>
            <person name="Rinaldi C."/>
            <person name="Ritland K."/>
            <person name="Rouze P."/>
            <person name="Ryaboy D."/>
            <person name="Schmutz J."/>
            <person name="Schrader J."/>
            <person name="Segerman B."/>
            <person name="Shin H."/>
            <person name="Siddiqui A."/>
            <person name="Sterky F."/>
            <person name="Terry A."/>
            <person name="Tsai C.J."/>
            <person name="Uberbacher E."/>
            <person name="Unneberg P."/>
            <person name="Vahala J."/>
            <person name="Wall K."/>
            <person name="Wessler S."/>
            <person name="Yang G."/>
            <person name="Yin T."/>
            <person name="Douglas C."/>
            <person name="Marra M."/>
            <person name="Sandberg G."/>
            <person name="Van de Peer Y."/>
            <person name="Rokhsar D."/>
        </authorList>
    </citation>
    <scope>NUCLEOTIDE SEQUENCE [LARGE SCALE GENOMIC DNA]</scope>
    <source>
        <strain evidence="2">cv. Nisqually</strain>
    </source>
</reference>
<evidence type="ECO:0000313" key="1">
    <source>
        <dbReference type="EMBL" id="PNS97744.1"/>
    </source>
</evidence>
<keyword evidence="2" id="KW-1185">Reference proteome</keyword>
<organism evidence="1 2">
    <name type="scientific">Populus trichocarpa</name>
    <name type="common">Western balsam poplar</name>
    <name type="synonym">Populus balsamifera subsp. trichocarpa</name>
    <dbReference type="NCBI Taxonomy" id="3694"/>
    <lineage>
        <taxon>Eukaryota</taxon>
        <taxon>Viridiplantae</taxon>
        <taxon>Streptophyta</taxon>
        <taxon>Embryophyta</taxon>
        <taxon>Tracheophyta</taxon>
        <taxon>Spermatophyta</taxon>
        <taxon>Magnoliopsida</taxon>
        <taxon>eudicotyledons</taxon>
        <taxon>Gunneridae</taxon>
        <taxon>Pentapetalae</taxon>
        <taxon>rosids</taxon>
        <taxon>fabids</taxon>
        <taxon>Malpighiales</taxon>
        <taxon>Salicaceae</taxon>
        <taxon>Saliceae</taxon>
        <taxon>Populus</taxon>
    </lineage>
</organism>